<keyword evidence="4" id="KW-1185">Reference proteome</keyword>
<gene>
    <name evidence="3" type="ordered locus">MBIO_0588</name>
</gene>
<dbReference type="AlphaFoldDB" id="C4XFD1"/>
<dbReference type="HOGENOM" id="CLU_458435_0_0_14"/>
<keyword evidence="2" id="KW-0812">Transmembrane</keyword>
<dbReference type="PATRIC" id="fig|496833.3.peg.177"/>
<proteinExistence type="predicted"/>
<dbReference type="eggNOG" id="ENOG5032EGF">
    <property type="taxonomic scope" value="Bacteria"/>
</dbReference>
<evidence type="ECO:0000256" key="2">
    <source>
        <dbReference type="SAM" id="Phobius"/>
    </source>
</evidence>
<sequence>MVKNKRGINMKRLNCTYEVKKDPIYPWLLKHPKIKIGLAKFKTRQEALEWYMLLKYETAVWYQNDQKIFEGQLTCDCEDGQWSYYIKTAGFDGGGTYEGNCRQIGINPSTFQHDDYDAKRRLRNLDFVLISDPATYFPPELEIAKKKKKSDVVDVDAIRAQFQEQINILLTQIHENNAEADKELELLKQELAKKDMNFNEMARKMELLRQNYKPLEGVTYMNYITLSFDDYVGGVALYTEKIKNIIETTPKQNISEADYNNIKKNYANFNKQLLEVEANPNFPHADLVQKMHAELSTTFESLLSLLVLDPKLEDTPANRGYFLNKETKQKQEISWATSYVLVDLYHVGFVPYEEYEYAIPYLAIRNKFAVTVINESDATKTITIQSAERDAVEMEEAVLAAEKSSKTKKQPKTETIVTEVPPVVEEVKDESVVEAEAVVEEVKPVEEKQPTIKEEPLIVLAPEEAKKEKVEDNDFVLIDHKKAEKPKTRDFAVRVVEEKPIQVIEEKEAQPEDNFYTGIRGNEPVALESEESSNNVSTKKKRSAGFYFLILLLVLILAGLLTLDILAIIQLAGGYTFFNFGA</sequence>
<reference evidence="3 4" key="1">
    <citation type="journal article" date="2009" name="Curr. Microbiol.">
        <title>Molecular cloning and expression of a novel cholinephosphotransferase involved in glycoglycerophospholipid biosynthesis of Mycoplasma fermentans.</title>
        <authorList>
            <person name="Ishida N."/>
            <person name="Irikura D."/>
            <person name="Matsuda K."/>
            <person name="Sato S."/>
            <person name="Asano K."/>
        </authorList>
    </citation>
    <scope>NUCLEOTIDE SEQUENCE [LARGE SCALE GENOMIC DNA]</scope>
    <source>
        <strain evidence="4">ATCC 19989 / NBRC 14854 / NCTC 10117 / PG18</strain>
    </source>
</reference>
<keyword evidence="2" id="KW-1133">Transmembrane helix</keyword>
<keyword evidence="2" id="KW-0472">Membrane</keyword>
<feature type="coiled-coil region" evidence="1">
    <location>
        <begin position="170"/>
        <end position="204"/>
    </location>
</feature>
<accession>C4XFD1</accession>
<dbReference type="KEGG" id="mfp:MBIO_0588"/>
<feature type="transmembrane region" description="Helical" evidence="2">
    <location>
        <begin position="546"/>
        <end position="572"/>
    </location>
</feature>
<organism evidence="3 4">
    <name type="scientific">Mycoplasmopsis fermentans (strain ATCC 19989 / NBRC 14854 / NCTC 10117 / PG18)</name>
    <name type="common">Mycoplasma fermentans</name>
    <dbReference type="NCBI Taxonomy" id="496833"/>
    <lineage>
        <taxon>Bacteria</taxon>
        <taxon>Bacillati</taxon>
        <taxon>Mycoplasmatota</taxon>
        <taxon>Mycoplasmoidales</taxon>
        <taxon>Metamycoplasmataceae</taxon>
        <taxon>Mycoplasmopsis</taxon>
    </lineage>
</organism>
<name>C4XFD1_MYCFP</name>
<evidence type="ECO:0000313" key="4">
    <source>
        <dbReference type="Proteomes" id="UP000006810"/>
    </source>
</evidence>
<evidence type="ECO:0000313" key="3">
    <source>
        <dbReference type="EMBL" id="BAH69853.1"/>
    </source>
</evidence>
<dbReference type="EMBL" id="AP009608">
    <property type="protein sequence ID" value="BAH69853.1"/>
    <property type="molecule type" value="Genomic_DNA"/>
</dbReference>
<protein>
    <submittedName>
        <fullName evidence="3">Uncharacterized protein</fullName>
    </submittedName>
</protein>
<keyword evidence="1" id="KW-0175">Coiled coil</keyword>
<evidence type="ECO:0000256" key="1">
    <source>
        <dbReference type="SAM" id="Coils"/>
    </source>
</evidence>
<dbReference type="NCBIfam" id="NF045932">
    <property type="entry name" value="MAG3090_fam_N"/>
    <property type="match status" value="1"/>
</dbReference>
<dbReference type="Proteomes" id="UP000006810">
    <property type="component" value="Chromosome"/>
</dbReference>